<evidence type="ECO:0000313" key="7">
    <source>
        <dbReference type="EMBL" id="QIV84393.1"/>
    </source>
</evidence>
<gene>
    <name evidence="7" type="ORF">EXE63_28565</name>
</gene>
<dbReference type="Pfam" id="PF13515">
    <property type="entry name" value="FUSC_2"/>
    <property type="match status" value="1"/>
</dbReference>
<feature type="transmembrane region" description="Helical" evidence="5">
    <location>
        <begin position="135"/>
        <end position="156"/>
    </location>
</feature>
<comment type="subcellular location">
    <subcellularLocation>
        <location evidence="1">Membrane</location>
        <topology evidence="1">Multi-pass membrane protein</topology>
    </subcellularLocation>
</comment>
<sequence length="672" mass="69146">MTIGRQLRLTLYDAGAVARSLAGVLAIVLVAAWVSSPAAAVSAGAAAIVAGASALQDSPRSRFLTVVVVSLEMALAVLLGSLTEGNTIAFVIVAALWCVAAGLHWSIGANAGLVAAAGAALILTTAPTSHTVASVAATVALALAGGLSQAVLIAIWPQRRWRIQRSALTRAYLSLAADADRIAVDSDTGVETEPLIRLREAFTVSEALAKRRPPIYRGWYSLPERIAESLAVLGVHNDDDAVVRVLHSASELLVIVAHARRRSRGELGYATGQLDGAADGVQGGAREAALRLSTQLREAVELRFGQFEPEQVVSLGHGGVPHALTAIAGLVRAQLTSSSPILRHTVRLTAATAIGVALWRFGGMPHGVWVPLTVLMVLRPETAHTYTRCVGRIAGTAVGVAVAALLASLTEPSALVSAVLAVSFLAMGYLTAEFSYVGVNTAIAGALVFLIDTAGAGGAGAIGDQLLAVVTGGGLAVAVHVLVPDNALVRLRQRAGELLKTEIDYAAAVVKAFVHDLDHPKEQLESAWGRAVSARAAFEATAGATGTESGALRRWMRGYRAALNSVTTSCATLEAHLPAHPPPNLNREFVAAVDDYVKALCGDPATPAAPWSVDTDALLAASAGVRDAAATLTDAHAAERLLVGEIATITGVVTEIATRDIGLSSPGPTSAG</sequence>
<feature type="transmembrane region" description="Helical" evidence="5">
    <location>
        <begin position="414"/>
        <end position="432"/>
    </location>
</feature>
<feature type="transmembrane region" description="Helical" evidence="5">
    <location>
        <begin position="88"/>
        <end position="105"/>
    </location>
</feature>
<dbReference type="Proteomes" id="UP000501849">
    <property type="component" value="Chromosome"/>
</dbReference>
<feature type="transmembrane region" description="Helical" evidence="5">
    <location>
        <begin position="439"/>
        <end position="459"/>
    </location>
</feature>
<keyword evidence="3 5" id="KW-1133">Transmembrane helix</keyword>
<evidence type="ECO:0000256" key="3">
    <source>
        <dbReference type="ARBA" id="ARBA00022989"/>
    </source>
</evidence>
<evidence type="ECO:0000256" key="2">
    <source>
        <dbReference type="ARBA" id="ARBA00022692"/>
    </source>
</evidence>
<dbReference type="GO" id="GO:0016020">
    <property type="term" value="C:membrane"/>
    <property type="evidence" value="ECO:0007669"/>
    <property type="project" value="UniProtKB-SubCell"/>
</dbReference>
<organism evidence="7 8">
    <name type="scientific">Mycolicibacterium frederiksbergense</name>
    <dbReference type="NCBI Taxonomy" id="117567"/>
    <lineage>
        <taxon>Bacteria</taxon>
        <taxon>Bacillati</taxon>
        <taxon>Actinomycetota</taxon>
        <taxon>Actinomycetes</taxon>
        <taxon>Mycobacteriales</taxon>
        <taxon>Mycobacteriaceae</taxon>
        <taxon>Mycolicibacterium</taxon>
    </lineage>
</organism>
<keyword evidence="2 5" id="KW-0812">Transmembrane</keyword>
<reference evidence="7 8" key="1">
    <citation type="submission" date="2019-04" db="EMBL/GenBank/DDBJ databases">
        <title>Draft, Whole-Genome Sequence of the Anthracene-degrading Mycobacterium frederiksbergense LB501T, Isolated from a Polycyclic Aromatic Hydrocarbon (PAH)-Contaminated Soil.</title>
        <authorList>
            <person name="Augelletti F."/>
        </authorList>
    </citation>
    <scope>NUCLEOTIDE SEQUENCE [LARGE SCALE GENOMIC DNA]</scope>
    <source>
        <strain evidence="7 8">LB 501T</strain>
    </source>
</reference>
<evidence type="ECO:0000256" key="5">
    <source>
        <dbReference type="SAM" id="Phobius"/>
    </source>
</evidence>
<dbReference type="EMBL" id="CP038799">
    <property type="protein sequence ID" value="QIV84393.1"/>
    <property type="molecule type" value="Genomic_DNA"/>
</dbReference>
<keyword evidence="4 5" id="KW-0472">Membrane</keyword>
<keyword evidence="8" id="KW-1185">Reference proteome</keyword>
<name>A0A6H0SA43_9MYCO</name>
<proteinExistence type="predicted"/>
<feature type="transmembrane region" description="Helical" evidence="5">
    <location>
        <begin position="12"/>
        <end position="33"/>
    </location>
</feature>
<dbReference type="RefSeq" id="WP_168144728.1">
    <property type="nucleotide sequence ID" value="NZ_CP038799.1"/>
</dbReference>
<feature type="domain" description="Integral membrane bound transporter" evidence="6">
    <location>
        <begin position="358"/>
        <end position="479"/>
    </location>
</feature>
<protein>
    <submittedName>
        <fullName evidence="7">FUSC family protein</fullName>
    </submittedName>
</protein>
<dbReference type="AlphaFoldDB" id="A0A6H0SA43"/>
<evidence type="ECO:0000256" key="4">
    <source>
        <dbReference type="ARBA" id="ARBA00023136"/>
    </source>
</evidence>
<feature type="transmembrane region" description="Helical" evidence="5">
    <location>
        <begin position="63"/>
        <end position="82"/>
    </location>
</feature>
<dbReference type="InterPro" id="IPR049453">
    <property type="entry name" value="Memb_transporter_dom"/>
</dbReference>
<evidence type="ECO:0000313" key="8">
    <source>
        <dbReference type="Proteomes" id="UP000501849"/>
    </source>
</evidence>
<evidence type="ECO:0000256" key="1">
    <source>
        <dbReference type="ARBA" id="ARBA00004141"/>
    </source>
</evidence>
<feature type="transmembrane region" description="Helical" evidence="5">
    <location>
        <begin position="465"/>
        <end position="483"/>
    </location>
</feature>
<accession>A0A6H0SA43</accession>
<evidence type="ECO:0000259" key="6">
    <source>
        <dbReference type="Pfam" id="PF13515"/>
    </source>
</evidence>
<dbReference type="KEGG" id="mfre:EXE63_28565"/>